<evidence type="ECO:0000256" key="6">
    <source>
        <dbReference type="ARBA" id="ARBA00031849"/>
    </source>
</evidence>
<reference evidence="9" key="1">
    <citation type="journal article" date="2017" name="Genome Biol. Evol.">
        <title>The complete genome sequence of the phytopathogenic fungus Sclerotinia sclerotiorum reveals insights into the genome architecture of broad host range pathogens.</title>
        <authorList>
            <person name="Derbyshire M."/>
            <person name="Denton-Giles M."/>
            <person name="Hegedus D."/>
            <person name="Seifbarghy S."/>
            <person name="Rollins J."/>
            <person name="van Kan J."/>
            <person name="Seidl M.F."/>
            <person name="Faino L."/>
            <person name="Mbengue M."/>
            <person name="Navaud O."/>
            <person name="Raffaele S."/>
            <person name="Hammond-Kosack K."/>
            <person name="Heard S."/>
            <person name="Oliver R."/>
        </authorList>
    </citation>
    <scope>NUCLEOTIDE SEQUENCE [LARGE SCALE GENOMIC DNA]</scope>
    <source>
        <strain evidence="9">ATCC 18683 / 1980 / Ss-1</strain>
    </source>
</reference>
<dbReference type="GO" id="GO:0005739">
    <property type="term" value="C:mitochondrion"/>
    <property type="evidence" value="ECO:0007669"/>
    <property type="project" value="UniProtKB-SubCell"/>
</dbReference>
<dbReference type="PANTHER" id="PTHR36091:SF1">
    <property type="entry name" value="ALTERED INHERITANCE OF MITOCHONDRIA PROTEIN 9, MITOCHONDRIAL"/>
    <property type="match status" value="1"/>
</dbReference>
<evidence type="ECO:0000313" key="8">
    <source>
        <dbReference type="EMBL" id="APA11638.1"/>
    </source>
</evidence>
<dbReference type="InterPro" id="IPR011009">
    <property type="entry name" value="Kinase-like_dom_sf"/>
</dbReference>
<dbReference type="EMBL" id="CP017821">
    <property type="protein sequence ID" value="APA11638.1"/>
    <property type="molecule type" value="Genomic_DNA"/>
</dbReference>
<dbReference type="SUPFAM" id="SSF56112">
    <property type="entry name" value="Protein kinase-like (PK-like)"/>
    <property type="match status" value="1"/>
</dbReference>
<dbReference type="VEuPathDB" id="FungiDB:sscle_08g064080"/>
<evidence type="ECO:0000256" key="4">
    <source>
        <dbReference type="ARBA" id="ARBA00022946"/>
    </source>
</evidence>
<dbReference type="InterPro" id="IPR002575">
    <property type="entry name" value="Aminoglycoside_PTrfase"/>
</dbReference>
<evidence type="ECO:0000256" key="1">
    <source>
        <dbReference type="ARBA" id="ARBA00004173"/>
    </source>
</evidence>
<dbReference type="InterPro" id="IPR051035">
    <property type="entry name" value="Mito_inheritance_9"/>
</dbReference>
<proteinExistence type="inferred from homology"/>
<evidence type="ECO:0000256" key="3">
    <source>
        <dbReference type="ARBA" id="ARBA00016197"/>
    </source>
</evidence>
<comment type="subcellular location">
    <subcellularLocation>
        <location evidence="1">Mitochondrion</location>
    </subcellularLocation>
</comment>
<name>A0A1D9Q9R3_SCLS1</name>
<organism evidence="8 9">
    <name type="scientific">Sclerotinia sclerotiorum (strain ATCC 18683 / 1980 / Ss-1)</name>
    <name type="common">White mold</name>
    <name type="synonym">Whetzelinia sclerotiorum</name>
    <dbReference type="NCBI Taxonomy" id="665079"/>
    <lineage>
        <taxon>Eukaryota</taxon>
        <taxon>Fungi</taxon>
        <taxon>Dikarya</taxon>
        <taxon>Ascomycota</taxon>
        <taxon>Pezizomycotina</taxon>
        <taxon>Leotiomycetes</taxon>
        <taxon>Helotiales</taxon>
        <taxon>Sclerotiniaceae</taxon>
        <taxon>Sclerotinia</taxon>
    </lineage>
</organism>
<evidence type="ECO:0000259" key="7">
    <source>
        <dbReference type="Pfam" id="PF01636"/>
    </source>
</evidence>
<sequence length="184" mass="21051">MEFRLPTDQSIASSHLWHGDLHAANIFVNPSKHTEIVGLIDWQSSELSPLYFHARQPHIIDYNGSPHAILLIDGETSYLSKVLELGAIWDTLPGAKTSVYPFLFSSKERQIMEANVECVMRGMEAMESIKESIGELFPEQGIVRPDQYEEALDALEQMKDQVIEEFARSEEEKEIWLKEWPFGT</sequence>
<feature type="domain" description="Aminoglycoside phosphotransferase" evidence="7">
    <location>
        <begin position="15"/>
        <end position="51"/>
    </location>
</feature>
<dbReference type="AlphaFoldDB" id="A0A1D9Q9R3"/>
<gene>
    <name evidence="8" type="ORF">sscle_08g064080</name>
</gene>
<keyword evidence="5" id="KW-0496">Mitochondrion</keyword>
<dbReference type="Pfam" id="PF01636">
    <property type="entry name" value="APH"/>
    <property type="match status" value="1"/>
</dbReference>
<keyword evidence="4" id="KW-0809">Transit peptide</keyword>
<dbReference type="PANTHER" id="PTHR36091">
    <property type="entry name" value="ALTERED INHERITANCE OF MITOCHONDRIA PROTEIN 9, MITOCHONDRIAL"/>
    <property type="match status" value="1"/>
</dbReference>
<evidence type="ECO:0000256" key="5">
    <source>
        <dbReference type="ARBA" id="ARBA00023128"/>
    </source>
</evidence>
<dbReference type="Gene3D" id="3.90.1200.10">
    <property type="match status" value="1"/>
</dbReference>
<evidence type="ECO:0000256" key="2">
    <source>
        <dbReference type="ARBA" id="ARBA00005543"/>
    </source>
</evidence>
<evidence type="ECO:0000313" key="9">
    <source>
        <dbReference type="Proteomes" id="UP000177798"/>
    </source>
</evidence>
<dbReference type="Proteomes" id="UP000177798">
    <property type="component" value="Chromosome 8"/>
</dbReference>
<comment type="similarity">
    <text evidence="2">Belongs to the AIM9 family.</text>
</comment>
<dbReference type="OrthoDB" id="3560344at2759"/>
<accession>A0A1D9Q9R3</accession>
<protein>
    <recommendedName>
        <fullName evidence="3">Altered inheritance of mitochondria protein 9, mitochondrial</fullName>
    </recommendedName>
    <alternativeName>
        <fullName evidence="6">Found in mitochondrial proteome protein 29</fullName>
    </alternativeName>
</protein>